<dbReference type="AlphaFoldDB" id="J9U9X4"/>
<dbReference type="HOGENOM" id="CLU_2380549_0_0_12"/>
<dbReference type="PATRIC" id="fig|1133568.3.peg.172"/>
<dbReference type="GO" id="GO:0003700">
    <property type="term" value="F:DNA-binding transcription factor activity"/>
    <property type="evidence" value="ECO:0007669"/>
    <property type="project" value="InterPro"/>
</dbReference>
<dbReference type="Proteomes" id="UP000007346">
    <property type="component" value="Chromosome"/>
</dbReference>
<dbReference type="RefSeq" id="WP_014935170.1">
    <property type="nucleotide sequence ID" value="NC_018607.1"/>
</dbReference>
<dbReference type="Pfam" id="PF13412">
    <property type="entry name" value="HTH_24"/>
    <property type="match status" value="1"/>
</dbReference>
<name>J9U9X4_BRAPL</name>
<accession>J9U9X4</accession>
<evidence type="ECO:0000313" key="2">
    <source>
        <dbReference type="Proteomes" id="UP000007346"/>
    </source>
</evidence>
<organism evidence="1 2">
    <name type="scientific">Brachyspira pilosicoli B2904</name>
    <dbReference type="NCBI Taxonomy" id="1133568"/>
    <lineage>
        <taxon>Bacteria</taxon>
        <taxon>Pseudomonadati</taxon>
        <taxon>Spirochaetota</taxon>
        <taxon>Spirochaetia</taxon>
        <taxon>Brachyspirales</taxon>
        <taxon>Brachyspiraceae</taxon>
        <taxon>Brachyspira</taxon>
    </lineage>
</organism>
<reference evidence="1 2" key="1">
    <citation type="journal article" date="2012" name="BMC Genomics">
        <title>Comparative genomics of Brachyspira pilosicoli strains: genome rearrangements, reductions and correlation of genetic compliment with phenotypic diversity.</title>
        <authorList>
            <person name="Mappley L.J."/>
            <person name="Black M.L."/>
            <person name="Abuoun M."/>
            <person name="Darby A.C."/>
            <person name="Woodward M.J."/>
            <person name="Parkhill J."/>
            <person name="Turner A.K."/>
            <person name="Bellgard M.I."/>
            <person name="La T."/>
            <person name="Phillips N.D."/>
            <person name="La Ragione R.M."/>
            <person name="Hampson D.J."/>
        </authorList>
    </citation>
    <scope>NUCLEOTIDE SEQUENCE [LARGE SCALE GENOMIC DNA]</scope>
    <source>
        <strain evidence="1">B2904</strain>
    </source>
</reference>
<dbReference type="InterPro" id="IPR036390">
    <property type="entry name" value="WH_DNA-bd_sf"/>
</dbReference>
<dbReference type="KEGG" id="bpj:B2904_orf174"/>
<sequence>MPRETSINCYHSSIKGKVENTQFKKIFNCVSELKEATRGEIADRLKMEKSTVSARVNKMLQLGILQEVGKRKDKVSGIKNYVVSVNKDGQGRLF</sequence>
<proteinExistence type="predicted"/>
<dbReference type="Gene3D" id="1.10.10.10">
    <property type="entry name" value="Winged helix-like DNA-binding domain superfamily/Winged helix DNA-binding domain"/>
    <property type="match status" value="1"/>
</dbReference>
<evidence type="ECO:0000313" key="1">
    <source>
        <dbReference type="EMBL" id="AFR69531.1"/>
    </source>
</evidence>
<protein>
    <submittedName>
        <fullName evidence="1">Uncharacterized protein</fullName>
    </submittedName>
</protein>
<gene>
    <name evidence="1" type="ORF">B2904_orf174</name>
</gene>
<dbReference type="InterPro" id="IPR036388">
    <property type="entry name" value="WH-like_DNA-bd_sf"/>
</dbReference>
<dbReference type="SUPFAM" id="SSF46785">
    <property type="entry name" value="Winged helix' DNA-binding domain"/>
    <property type="match status" value="1"/>
</dbReference>
<dbReference type="EMBL" id="CP003490">
    <property type="protein sequence ID" value="AFR69531.1"/>
    <property type="molecule type" value="Genomic_DNA"/>
</dbReference>